<reference evidence="3 4" key="1">
    <citation type="submission" date="2020-02" db="EMBL/GenBank/DDBJ databases">
        <title>Draft genome sequence of Limisphaera ngatamarikiensis NGM72.4T, a thermophilic Verrucomicrobia grouped in subdivision 3.</title>
        <authorList>
            <person name="Carere C.R."/>
            <person name="Steen J."/>
            <person name="Hugenholtz P."/>
            <person name="Stott M.B."/>
        </authorList>
    </citation>
    <scope>NUCLEOTIDE SEQUENCE [LARGE SCALE GENOMIC DNA]</scope>
    <source>
        <strain evidence="3 4">NGM72.4</strain>
    </source>
</reference>
<keyword evidence="2" id="KW-0732">Signal</keyword>
<feature type="region of interest" description="Disordered" evidence="1">
    <location>
        <begin position="35"/>
        <end position="61"/>
    </location>
</feature>
<proteinExistence type="predicted"/>
<gene>
    <name evidence="3" type="ORF">G4L39_05460</name>
</gene>
<name>A0A6M1RVM5_9BACT</name>
<sequence length="61" mass="5940">MKKLIALLAVAAVALAAQAGDTGCAKDKSACPASQAKKSCCPAGKDVAKKPVQSPKAGGQS</sequence>
<evidence type="ECO:0000313" key="3">
    <source>
        <dbReference type="EMBL" id="NGO38842.1"/>
    </source>
</evidence>
<dbReference type="AlphaFoldDB" id="A0A6M1RVM5"/>
<accession>A0A6M1RVM5</accession>
<comment type="caution">
    <text evidence="3">The sequence shown here is derived from an EMBL/GenBank/DDBJ whole genome shotgun (WGS) entry which is preliminary data.</text>
</comment>
<feature type="signal peptide" evidence="2">
    <location>
        <begin position="1"/>
        <end position="19"/>
    </location>
</feature>
<keyword evidence="4" id="KW-1185">Reference proteome</keyword>
<evidence type="ECO:0000256" key="1">
    <source>
        <dbReference type="SAM" id="MobiDB-lite"/>
    </source>
</evidence>
<dbReference type="EMBL" id="JAAKYA010000032">
    <property type="protein sequence ID" value="NGO38842.1"/>
    <property type="molecule type" value="Genomic_DNA"/>
</dbReference>
<organism evidence="3 4">
    <name type="scientific">Limisphaera ngatamarikiensis</name>
    <dbReference type="NCBI Taxonomy" id="1324935"/>
    <lineage>
        <taxon>Bacteria</taxon>
        <taxon>Pseudomonadati</taxon>
        <taxon>Verrucomicrobiota</taxon>
        <taxon>Verrucomicrobiia</taxon>
        <taxon>Limisphaerales</taxon>
        <taxon>Limisphaeraceae</taxon>
        <taxon>Limisphaera</taxon>
    </lineage>
</organism>
<protein>
    <submittedName>
        <fullName evidence="3">Uncharacterized protein</fullName>
    </submittedName>
</protein>
<feature type="chain" id="PRO_5026985312" evidence="2">
    <location>
        <begin position="20"/>
        <end position="61"/>
    </location>
</feature>
<dbReference type="Proteomes" id="UP000477311">
    <property type="component" value="Unassembled WGS sequence"/>
</dbReference>
<evidence type="ECO:0000313" key="4">
    <source>
        <dbReference type="Proteomes" id="UP000477311"/>
    </source>
</evidence>
<dbReference type="RefSeq" id="WP_165106531.1">
    <property type="nucleotide sequence ID" value="NZ_JAAKYA010000032.1"/>
</dbReference>
<evidence type="ECO:0000256" key="2">
    <source>
        <dbReference type="SAM" id="SignalP"/>
    </source>
</evidence>